<feature type="compositionally biased region" description="Basic and acidic residues" evidence="2">
    <location>
        <begin position="572"/>
        <end position="595"/>
    </location>
</feature>
<accession>A0A9D2H3T4</accession>
<organism evidence="4 5">
    <name type="scientific">Candidatus Gallimonas gallistercoris</name>
    <dbReference type="NCBI Taxonomy" id="2838602"/>
    <lineage>
        <taxon>Bacteria</taxon>
        <taxon>Bacillati</taxon>
        <taxon>Bacillota</taxon>
        <taxon>Clostridia</taxon>
        <taxon>Candidatus Gallimonas</taxon>
    </lineage>
</organism>
<reference evidence="4" key="2">
    <citation type="submission" date="2021-04" db="EMBL/GenBank/DDBJ databases">
        <authorList>
            <person name="Gilroy R."/>
        </authorList>
    </citation>
    <scope>NUCLEOTIDE SEQUENCE</scope>
    <source>
        <strain evidence="4">CHK156-179</strain>
    </source>
</reference>
<feature type="region of interest" description="Disordered" evidence="2">
    <location>
        <begin position="562"/>
        <end position="623"/>
    </location>
</feature>
<protein>
    <submittedName>
        <fullName evidence="4">DUF2357 domain-containing protein</fullName>
    </submittedName>
</protein>
<gene>
    <name evidence="4" type="ORF">H9797_06615</name>
</gene>
<evidence type="ECO:0000256" key="2">
    <source>
        <dbReference type="SAM" id="MobiDB-lite"/>
    </source>
</evidence>
<reference evidence="4" key="1">
    <citation type="journal article" date="2021" name="PeerJ">
        <title>Extensive microbial diversity within the chicken gut microbiome revealed by metagenomics and culture.</title>
        <authorList>
            <person name="Gilroy R."/>
            <person name="Ravi A."/>
            <person name="Getino M."/>
            <person name="Pursley I."/>
            <person name="Horton D.L."/>
            <person name="Alikhan N.F."/>
            <person name="Baker D."/>
            <person name="Gharbi K."/>
            <person name="Hall N."/>
            <person name="Watson M."/>
            <person name="Adriaenssens E.M."/>
            <person name="Foster-Nyarko E."/>
            <person name="Jarju S."/>
            <person name="Secka A."/>
            <person name="Antonio M."/>
            <person name="Oren A."/>
            <person name="Chaudhuri R.R."/>
            <person name="La Ragione R."/>
            <person name="Hildebrand F."/>
            <person name="Pallen M.J."/>
        </authorList>
    </citation>
    <scope>NUCLEOTIDE SEQUENCE</scope>
    <source>
        <strain evidence="4">CHK156-179</strain>
    </source>
</reference>
<feature type="coiled-coil region" evidence="1">
    <location>
        <begin position="305"/>
        <end position="337"/>
    </location>
</feature>
<keyword evidence="1" id="KW-0175">Coiled coil</keyword>
<dbReference type="AlphaFoldDB" id="A0A9D2H3T4"/>
<dbReference type="EMBL" id="DXAJ01000099">
    <property type="protein sequence ID" value="HJA03025.1"/>
    <property type="molecule type" value="Genomic_DNA"/>
</dbReference>
<evidence type="ECO:0000259" key="3">
    <source>
        <dbReference type="Pfam" id="PF09823"/>
    </source>
</evidence>
<dbReference type="InterPro" id="IPR018633">
    <property type="entry name" value="DUF2357"/>
</dbReference>
<proteinExistence type="predicted"/>
<comment type="caution">
    <text evidence="4">The sequence shown here is derived from an EMBL/GenBank/DDBJ whole genome shotgun (WGS) entry which is preliminary data.</text>
</comment>
<evidence type="ECO:0000313" key="4">
    <source>
        <dbReference type="EMBL" id="HJA03025.1"/>
    </source>
</evidence>
<sequence>MSRLDRFYRAFGEYRRQVSEEREISALRTAAAEADRQDRIRAIRSSCTIETDWLDEIERGLGFIEKAINEERQFIRSEGEVAPIEKIKHVSRESVEHLARHSNLITRENEDGDLMPEKLYTVERLNNYAVYENRFLYMVLLRLADFVSVRYDRIVKLTNTYRGESAVQKKVTYGKVTLEYEIDLKEVREDDPYLREHNGQREKLERLERILRSIYYFLQTPLMVEVAKADKLKPPVTKTNVLRMDKNFKEVVALYDYITAYDRDGFIVEEEERQVDCSDKELAEQFTDPVLLLSFLTYEHGLGIEEELKEAFEQEELRRREEARRLLQEQLENMRRRIAEGGGSPEEYIRLLEQNNRELEKEKAQLLPIKEKAVKLEQENNALKETIARHRDEIEALEERHAKEKDELKANCEELSRQMAEEAAAHGEELLRVNREKEEEIARSRSECEDTVRKNMEVLAQKEREREELQLKAQRLDRERALAASRLTALRAEHGLIGETEDYSSEAAFQELEHQYEVLGGFLRKEWKVAKRSLLRQFVSDAKALFTQNWGKDLIPFWKKKDRAAEGSSAETDEKTLVREGADPEKASAEEERAENAPAEEERTDIDAERDDREEEGNDRKEA</sequence>
<dbReference type="Pfam" id="PF09823">
    <property type="entry name" value="DUF2357"/>
    <property type="match status" value="1"/>
</dbReference>
<feature type="domain" description="DUF2357" evidence="3">
    <location>
        <begin position="74"/>
        <end position="161"/>
    </location>
</feature>
<evidence type="ECO:0000256" key="1">
    <source>
        <dbReference type="SAM" id="Coils"/>
    </source>
</evidence>
<evidence type="ECO:0000313" key="5">
    <source>
        <dbReference type="Proteomes" id="UP000824221"/>
    </source>
</evidence>
<feature type="coiled-coil region" evidence="1">
    <location>
        <begin position="369"/>
        <end position="493"/>
    </location>
</feature>
<name>A0A9D2H3T4_9FIRM</name>
<dbReference type="Proteomes" id="UP000824221">
    <property type="component" value="Unassembled WGS sequence"/>
</dbReference>